<accession>A0A673V9J5</accession>
<dbReference type="Ensembl" id="ENSSSUT00005034568.1">
    <property type="protein sequence ID" value="ENSSSUP00005030292.1"/>
    <property type="gene ID" value="ENSSSUG00005019554.1"/>
</dbReference>
<dbReference type="Proteomes" id="UP000472268">
    <property type="component" value="Chromosome 6"/>
</dbReference>
<reference evidence="1" key="3">
    <citation type="submission" date="2025-09" db="UniProtKB">
        <authorList>
            <consortium name="Ensembl"/>
        </authorList>
    </citation>
    <scope>IDENTIFICATION</scope>
</reference>
<reference evidence="1" key="2">
    <citation type="submission" date="2025-08" db="UniProtKB">
        <authorList>
            <consortium name="Ensembl"/>
        </authorList>
    </citation>
    <scope>IDENTIFICATION</scope>
</reference>
<protein>
    <submittedName>
        <fullName evidence="1">Histocompatibility minor HB-1</fullName>
    </submittedName>
</protein>
<sequence length="44" mass="5392">PGELQARREEKAQKRSLHVWKSELTEIAKDVYLRYRSLPVYKYR</sequence>
<organism evidence="1 2">
    <name type="scientific">Suricata suricatta</name>
    <name type="common">Meerkat</name>
    <dbReference type="NCBI Taxonomy" id="37032"/>
    <lineage>
        <taxon>Eukaryota</taxon>
        <taxon>Metazoa</taxon>
        <taxon>Chordata</taxon>
        <taxon>Craniata</taxon>
        <taxon>Vertebrata</taxon>
        <taxon>Euteleostomi</taxon>
        <taxon>Mammalia</taxon>
        <taxon>Eutheria</taxon>
        <taxon>Laurasiatheria</taxon>
        <taxon>Carnivora</taxon>
        <taxon>Feliformia</taxon>
        <taxon>Herpestidae</taxon>
        <taxon>Suricata</taxon>
    </lineage>
</organism>
<proteinExistence type="predicted"/>
<reference evidence="1 2" key="1">
    <citation type="submission" date="2019-05" db="EMBL/GenBank/DDBJ databases">
        <title>A Chromosome-scale Meerkat (S. suricatta) Genome Assembly.</title>
        <authorList>
            <person name="Dudchenko O."/>
            <person name="Lieberman Aiden E."/>
            <person name="Tung J."/>
            <person name="Barreiro L.B."/>
            <person name="Clutton-Brock T.H."/>
        </authorList>
    </citation>
    <scope>NUCLEOTIDE SEQUENCE [LARGE SCALE GENOMIC DNA]</scope>
</reference>
<name>A0A673V9J5_SURSU</name>
<keyword evidence="2" id="KW-1185">Reference proteome</keyword>
<evidence type="ECO:0000313" key="2">
    <source>
        <dbReference type="Proteomes" id="UP000472268"/>
    </source>
</evidence>
<dbReference type="AlphaFoldDB" id="A0A673V9J5"/>
<evidence type="ECO:0000313" key="1">
    <source>
        <dbReference type="Ensembl" id="ENSSSUP00005030292.1"/>
    </source>
</evidence>